<dbReference type="AlphaFoldDB" id="A0A3R6VNJ4"/>
<evidence type="ECO:0000256" key="11">
    <source>
        <dbReference type="ARBA" id="ARBA00022833"/>
    </source>
</evidence>
<evidence type="ECO:0000256" key="10">
    <source>
        <dbReference type="ARBA" id="ARBA00022806"/>
    </source>
</evidence>
<evidence type="ECO:0000256" key="16">
    <source>
        <dbReference type="SAM" id="MobiDB-lite"/>
    </source>
</evidence>
<dbReference type="Proteomes" id="UP000285060">
    <property type="component" value="Unassembled WGS sequence"/>
</dbReference>
<keyword evidence="10" id="KW-0347">Helicase</keyword>
<keyword evidence="5" id="KW-0963">Cytoplasm</keyword>
<feature type="domain" description="AN1-type" evidence="17">
    <location>
        <begin position="751"/>
        <end position="800"/>
    </location>
</feature>
<evidence type="ECO:0000313" key="19">
    <source>
        <dbReference type="Proteomes" id="UP000285060"/>
    </source>
</evidence>
<dbReference type="Pfam" id="PF21138">
    <property type="entry name" value="SMUBP-2_HCS1_1B"/>
    <property type="match status" value="1"/>
</dbReference>
<protein>
    <recommendedName>
        <fullName evidence="4">DNA helicase</fullName>
        <ecNumber evidence="4">3.6.4.12</ecNumber>
    </recommendedName>
</protein>
<dbReference type="InterPro" id="IPR027417">
    <property type="entry name" value="P-loop_NTPase"/>
</dbReference>
<dbReference type="GO" id="GO:0005524">
    <property type="term" value="F:ATP binding"/>
    <property type="evidence" value="ECO:0007669"/>
    <property type="project" value="UniProtKB-KW"/>
</dbReference>
<dbReference type="SUPFAM" id="SSF52540">
    <property type="entry name" value="P-loop containing nucleoside triphosphate hydrolases"/>
    <property type="match status" value="1"/>
</dbReference>
<proteinExistence type="inferred from homology"/>
<dbReference type="InterPro" id="IPR035896">
    <property type="entry name" value="AN1-like_Znf"/>
</dbReference>
<dbReference type="CDD" id="cd18808">
    <property type="entry name" value="SF1_C_Upf1"/>
    <property type="match status" value="1"/>
</dbReference>
<dbReference type="EC" id="3.6.4.12" evidence="4"/>
<dbReference type="GO" id="GO:0003723">
    <property type="term" value="F:RNA binding"/>
    <property type="evidence" value="ECO:0007669"/>
    <property type="project" value="InterPro"/>
</dbReference>
<evidence type="ECO:0000256" key="5">
    <source>
        <dbReference type="ARBA" id="ARBA00022490"/>
    </source>
</evidence>
<keyword evidence="19" id="KW-1185">Reference proteome</keyword>
<dbReference type="SMART" id="SM00487">
    <property type="entry name" value="DEXDc"/>
    <property type="match status" value="1"/>
</dbReference>
<dbReference type="PROSITE" id="PS51039">
    <property type="entry name" value="ZF_AN1"/>
    <property type="match status" value="1"/>
</dbReference>
<evidence type="ECO:0000259" key="17">
    <source>
        <dbReference type="PROSITE" id="PS51039"/>
    </source>
</evidence>
<evidence type="ECO:0000256" key="8">
    <source>
        <dbReference type="ARBA" id="ARBA00022771"/>
    </source>
</evidence>
<evidence type="ECO:0000256" key="12">
    <source>
        <dbReference type="ARBA" id="ARBA00022840"/>
    </source>
</evidence>
<reference evidence="18 19" key="1">
    <citation type="submission" date="2018-08" db="EMBL/GenBank/DDBJ databases">
        <title>Aphanomyces genome sequencing and annotation.</title>
        <authorList>
            <person name="Minardi D."/>
            <person name="Oidtmann B."/>
            <person name="Van Der Giezen M."/>
            <person name="Studholme D.J."/>
        </authorList>
    </citation>
    <scope>NUCLEOTIDE SEQUENCE [LARGE SCALE GENOMIC DNA]</scope>
    <source>
        <strain evidence="18 19">NJM0002</strain>
    </source>
</reference>
<dbReference type="GO" id="GO:0043139">
    <property type="term" value="F:5'-3' DNA helicase activity"/>
    <property type="evidence" value="ECO:0007669"/>
    <property type="project" value="TreeGrafter"/>
</dbReference>
<keyword evidence="13" id="KW-0539">Nucleus</keyword>
<evidence type="ECO:0000313" key="18">
    <source>
        <dbReference type="EMBL" id="RHY31203.1"/>
    </source>
</evidence>
<dbReference type="EMBL" id="QUSY01000235">
    <property type="protein sequence ID" value="RHY31203.1"/>
    <property type="molecule type" value="Genomic_DNA"/>
</dbReference>
<dbReference type="Gene3D" id="4.10.1110.10">
    <property type="entry name" value="AN1-like Zinc finger"/>
    <property type="match status" value="1"/>
</dbReference>
<dbReference type="InterPro" id="IPR000058">
    <property type="entry name" value="Znf_AN1"/>
</dbReference>
<evidence type="ECO:0000256" key="6">
    <source>
        <dbReference type="ARBA" id="ARBA00022723"/>
    </source>
</evidence>
<feature type="region of interest" description="Disordered" evidence="16">
    <location>
        <begin position="665"/>
        <end position="736"/>
    </location>
</feature>
<comment type="similarity">
    <text evidence="3">Belongs to the DNA2/NAM7 helicase family.</text>
</comment>
<comment type="catalytic activity">
    <reaction evidence="14">
        <text>ATP + H2O = ADP + phosphate + H(+)</text>
        <dbReference type="Rhea" id="RHEA:13065"/>
        <dbReference type="ChEBI" id="CHEBI:15377"/>
        <dbReference type="ChEBI" id="CHEBI:15378"/>
        <dbReference type="ChEBI" id="CHEBI:30616"/>
        <dbReference type="ChEBI" id="CHEBI:43474"/>
        <dbReference type="ChEBI" id="CHEBI:456216"/>
        <dbReference type="EC" id="3.6.4.12"/>
    </reaction>
    <physiologicalReaction direction="left-to-right" evidence="14">
        <dbReference type="Rhea" id="RHEA:13066"/>
    </physiologicalReaction>
</comment>
<keyword evidence="11" id="KW-0862">Zinc</keyword>
<evidence type="ECO:0000256" key="14">
    <source>
        <dbReference type="ARBA" id="ARBA00048432"/>
    </source>
</evidence>
<dbReference type="Pfam" id="PF13086">
    <property type="entry name" value="AAA_11"/>
    <property type="match status" value="1"/>
</dbReference>
<keyword evidence="6" id="KW-0479">Metal-binding</keyword>
<dbReference type="InterPro" id="IPR041679">
    <property type="entry name" value="DNA2/NAM7-like_C"/>
</dbReference>
<comment type="caution">
    <text evidence="18">The sequence shown here is derived from an EMBL/GenBank/DDBJ whole genome shotgun (WGS) entry which is preliminary data.</text>
</comment>
<accession>A0A3R6VNJ4</accession>
<evidence type="ECO:0000256" key="7">
    <source>
        <dbReference type="ARBA" id="ARBA00022741"/>
    </source>
</evidence>
<evidence type="ECO:0000256" key="9">
    <source>
        <dbReference type="ARBA" id="ARBA00022801"/>
    </source>
</evidence>
<dbReference type="PANTHER" id="PTHR43788">
    <property type="entry name" value="DNA2/NAM7 HELICASE FAMILY MEMBER"/>
    <property type="match status" value="1"/>
</dbReference>
<evidence type="ECO:0000256" key="13">
    <source>
        <dbReference type="ARBA" id="ARBA00023242"/>
    </source>
</evidence>
<dbReference type="Gene3D" id="2.40.30.270">
    <property type="match status" value="1"/>
</dbReference>
<evidence type="ECO:0000256" key="2">
    <source>
        <dbReference type="ARBA" id="ARBA00004496"/>
    </source>
</evidence>
<keyword evidence="12" id="KW-0067">ATP-binding</keyword>
<dbReference type="Pfam" id="PF01428">
    <property type="entry name" value="zf-AN1"/>
    <property type="match status" value="1"/>
</dbReference>
<dbReference type="GO" id="GO:0005737">
    <property type="term" value="C:cytoplasm"/>
    <property type="evidence" value="ECO:0007669"/>
    <property type="project" value="UniProtKB-SubCell"/>
</dbReference>
<evidence type="ECO:0000256" key="1">
    <source>
        <dbReference type="ARBA" id="ARBA00004123"/>
    </source>
</evidence>
<comment type="subcellular location">
    <subcellularLocation>
        <location evidence="2">Cytoplasm</location>
    </subcellularLocation>
    <subcellularLocation>
        <location evidence="1">Nucleus</location>
    </subcellularLocation>
</comment>
<evidence type="ECO:0000256" key="3">
    <source>
        <dbReference type="ARBA" id="ARBA00007913"/>
    </source>
</evidence>
<dbReference type="InterPro" id="IPR047187">
    <property type="entry name" value="SF1_C_Upf1"/>
</dbReference>
<dbReference type="CDD" id="cd18044">
    <property type="entry name" value="DEXXQc_SMUBP2"/>
    <property type="match status" value="1"/>
</dbReference>
<dbReference type="VEuPathDB" id="FungiDB:H310_01819"/>
<dbReference type="InterPro" id="IPR041677">
    <property type="entry name" value="DNA2/NAM7_AAA_11"/>
</dbReference>
<dbReference type="InterPro" id="IPR003593">
    <property type="entry name" value="AAA+_ATPase"/>
</dbReference>
<dbReference type="SUPFAM" id="SSF118310">
    <property type="entry name" value="AN1-like Zinc finger"/>
    <property type="match status" value="1"/>
</dbReference>
<keyword evidence="8 15" id="KW-0863">Zinc-finger</keyword>
<evidence type="ECO:0000256" key="4">
    <source>
        <dbReference type="ARBA" id="ARBA00012551"/>
    </source>
</evidence>
<dbReference type="InterPro" id="IPR050534">
    <property type="entry name" value="Coronavir_polyprotein_1ab"/>
</dbReference>
<dbReference type="PANTHER" id="PTHR43788:SF8">
    <property type="entry name" value="DNA-BINDING PROTEIN SMUBP-2"/>
    <property type="match status" value="1"/>
</dbReference>
<dbReference type="GO" id="GO:0016787">
    <property type="term" value="F:hydrolase activity"/>
    <property type="evidence" value="ECO:0007669"/>
    <property type="project" value="UniProtKB-KW"/>
</dbReference>
<dbReference type="Pfam" id="PF13087">
    <property type="entry name" value="AAA_12"/>
    <property type="match status" value="1"/>
</dbReference>
<gene>
    <name evidence="18" type="ORF">DYB32_003680</name>
</gene>
<feature type="compositionally biased region" description="Basic and acidic residues" evidence="16">
    <location>
        <begin position="672"/>
        <end position="688"/>
    </location>
</feature>
<evidence type="ECO:0000256" key="15">
    <source>
        <dbReference type="PROSITE-ProRule" id="PRU00449"/>
    </source>
</evidence>
<keyword evidence="9" id="KW-0378">Hydrolase</keyword>
<organism evidence="18 19">
    <name type="scientific">Aphanomyces invadans</name>
    <dbReference type="NCBI Taxonomy" id="157072"/>
    <lineage>
        <taxon>Eukaryota</taxon>
        <taxon>Sar</taxon>
        <taxon>Stramenopiles</taxon>
        <taxon>Oomycota</taxon>
        <taxon>Saprolegniomycetes</taxon>
        <taxon>Saprolegniales</taxon>
        <taxon>Verrucalvaceae</taxon>
        <taxon>Aphanomyces</taxon>
    </lineage>
</organism>
<dbReference type="Gene3D" id="3.40.50.300">
    <property type="entry name" value="P-loop containing nucleotide triphosphate hydrolases"/>
    <property type="match status" value="2"/>
</dbReference>
<sequence>MKVIPLDRWLDKTRTLLQMEREAEIGQAKIENDTLPLVSNPNVLLHLLMTSASTGLFGRRVLVLKHNQGREFGAHHFNVGDLVSMCIPTASLTPANADGFPKGIVTKVEDNSIAVAFEELEDTDAYHNESIRLDRLGSLRLIVNFFFVFRIFHGAAPSSSPLPSIDLSRRSTMNPSQVGAIQFALESKDIAMIHGPPGTGKTTTLVEFITLCVQQYQMKVLVCAPSNIAVDNILDKMASAQASKKSGKLRMTRLGHPARLLPHVLKHCLDSKIQSAEGTQIIADIRKELAGLKPSKATFHAVRQERKALRKEIRVREEKVVSEIIEHSDVVFATNAGAATKLLRNVVFDVVVIDEAAQALEASCWIPLLLGKRCVLAGDHHQLPPTIQSEQAARKGLGLTLFDRVTQMEHSKGVVRMLSTQYRMHHDISSWSSKAMYANQLASCDSVATRKLSDLAHVNIESDALDATLLLVDTAGCGLDEERWTRACRSNQGEALVVVQHVKALLATGLRPSEVAVITPYNGQVGVLKRLLHPDHPTVEIRSVDGFQGCEKEAVVMSLVRSNATKQVGFLADDRRMNVAITRAKRHVALICDTDTLSKHPFLKALVRPEEPVRATQLVEEETPVPLHGTEEVPAAQGVVVPEEKAEVLVEERVHVTSAFALLSDGESSSAEENRSDDDRHDATHGGRENAPSMNATLKELHMARLARNPPPPSKKSAKKTKKGKSEQLLVKGHGECPPDEDEWGFLDRLVASANSCAFVSCTQKTHVTGSVCKFCKYKFCYSHGLPEVHGCGSAVRAFERANAAPARKPPKAANRQALQKALDTKLTKACQDRKPKPKKTTP</sequence>
<name>A0A3R6VNJ4_9STRA</name>
<dbReference type="InterPro" id="IPR048761">
    <property type="entry name" value="SMUBP-2_HCS1_1B"/>
</dbReference>
<dbReference type="GO" id="GO:0005634">
    <property type="term" value="C:nucleus"/>
    <property type="evidence" value="ECO:0007669"/>
    <property type="project" value="UniProtKB-SubCell"/>
</dbReference>
<dbReference type="GO" id="GO:0008270">
    <property type="term" value="F:zinc ion binding"/>
    <property type="evidence" value="ECO:0007669"/>
    <property type="project" value="UniProtKB-KW"/>
</dbReference>
<dbReference type="InterPro" id="IPR014001">
    <property type="entry name" value="Helicase_ATP-bd"/>
</dbReference>
<keyword evidence="7" id="KW-0547">Nucleotide-binding</keyword>
<dbReference type="SMART" id="SM00382">
    <property type="entry name" value="AAA"/>
    <property type="match status" value="1"/>
</dbReference>
<dbReference type="SMART" id="SM00154">
    <property type="entry name" value="ZnF_AN1"/>
    <property type="match status" value="1"/>
</dbReference>